<keyword evidence="3" id="KW-1185">Reference proteome</keyword>
<gene>
    <name evidence="1" type="ordered locus">MTR_4g084000</name>
</gene>
<sequence length="68" mass="7098">MGKRHGRNSDRYPSKSLLFYYLDPPPCDMRPPPQSNCGGGYGGRGGGDFGSGCEPVEGGGYGCGLPTL</sequence>
<dbReference type="AlphaFoldDB" id="G7JIT6"/>
<name>G7JIT6_MEDTR</name>
<dbReference type="EMBL" id="CM001220">
    <property type="protein sequence ID" value="AES90076.2"/>
    <property type="molecule type" value="Genomic_DNA"/>
</dbReference>
<proteinExistence type="predicted"/>
<reference evidence="2" key="3">
    <citation type="submission" date="2015-04" db="UniProtKB">
        <authorList>
            <consortium name="EnsemblPlants"/>
        </authorList>
    </citation>
    <scope>IDENTIFICATION</scope>
    <source>
        <strain evidence="2">cv. Jemalong A17</strain>
    </source>
</reference>
<organism evidence="1 3">
    <name type="scientific">Medicago truncatula</name>
    <name type="common">Barrel medic</name>
    <name type="synonym">Medicago tribuloides</name>
    <dbReference type="NCBI Taxonomy" id="3880"/>
    <lineage>
        <taxon>Eukaryota</taxon>
        <taxon>Viridiplantae</taxon>
        <taxon>Streptophyta</taxon>
        <taxon>Embryophyta</taxon>
        <taxon>Tracheophyta</taxon>
        <taxon>Spermatophyta</taxon>
        <taxon>Magnoliopsida</taxon>
        <taxon>eudicotyledons</taxon>
        <taxon>Gunneridae</taxon>
        <taxon>Pentapetalae</taxon>
        <taxon>rosids</taxon>
        <taxon>fabids</taxon>
        <taxon>Fabales</taxon>
        <taxon>Fabaceae</taxon>
        <taxon>Papilionoideae</taxon>
        <taxon>50 kb inversion clade</taxon>
        <taxon>NPAAA clade</taxon>
        <taxon>Hologalegina</taxon>
        <taxon>IRL clade</taxon>
        <taxon>Trifolieae</taxon>
        <taxon>Medicago</taxon>
    </lineage>
</organism>
<dbReference type="Proteomes" id="UP000002051">
    <property type="component" value="Chromosome 4"/>
</dbReference>
<accession>G7JIT6</accession>
<evidence type="ECO:0000313" key="3">
    <source>
        <dbReference type="Proteomes" id="UP000002051"/>
    </source>
</evidence>
<protein>
    <submittedName>
        <fullName evidence="1 2">Uncharacterized protein</fullName>
    </submittedName>
</protein>
<reference evidence="1 3" key="2">
    <citation type="journal article" date="2014" name="BMC Genomics">
        <title>An improved genome release (version Mt4.0) for the model legume Medicago truncatula.</title>
        <authorList>
            <person name="Tang H."/>
            <person name="Krishnakumar V."/>
            <person name="Bidwell S."/>
            <person name="Rosen B."/>
            <person name="Chan A."/>
            <person name="Zhou S."/>
            <person name="Gentzbittel L."/>
            <person name="Childs K.L."/>
            <person name="Yandell M."/>
            <person name="Gundlach H."/>
            <person name="Mayer K.F."/>
            <person name="Schwartz D.C."/>
            <person name="Town C.D."/>
        </authorList>
    </citation>
    <scope>GENOME REANNOTATION</scope>
    <source>
        <strain evidence="2 3">cv. Jemalong A17</strain>
    </source>
</reference>
<evidence type="ECO:0000313" key="2">
    <source>
        <dbReference type="EnsemblPlants" id="AES90076"/>
    </source>
</evidence>
<dbReference type="HOGENOM" id="CLU_2797781_0_0_1"/>
<dbReference type="EnsemblPlants" id="AES90076">
    <property type="protein sequence ID" value="AES90076"/>
    <property type="gene ID" value="MTR_4g084000"/>
</dbReference>
<accession>A0A0C3X1F4</accession>
<evidence type="ECO:0000313" key="1">
    <source>
        <dbReference type="EMBL" id="AES90076.2"/>
    </source>
</evidence>
<dbReference type="PaxDb" id="3880-AES90076"/>
<reference evidence="1 3" key="1">
    <citation type="journal article" date="2011" name="Nature">
        <title>The Medicago genome provides insight into the evolution of rhizobial symbioses.</title>
        <authorList>
            <person name="Young N.D."/>
            <person name="Debelle F."/>
            <person name="Oldroyd G.E."/>
            <person name="Geurts R."/>
            <person name="Cannon S.B."/>
            <person name="Udvardi M.K."/>
            <person name="Benedito V.A."/>
            <person name="Mayer K.F."/>
            <person name="Gouzy J."/>
            <person name="Schoof H."/>
            <person name="Van de Peer Y."/>
            <person name="Proost S."/>
            <person name="Cook D.R."/>
            <person name="Meyers B.C."/>
            <person name="Spannagl M."/>
            <person name="Cheung F."/>
            <person name="De Mita S."/>
            <person name="Krishnakumar V."/>
            <person name="Gundlach H."/>
            <person name="Zhou S."/>
            <person name="Mudge J."/>
            <person name="Bharti A.K."/>
            <person name="Murray J.D."/>
            <person name="Naoumkina M.A."/>
            <person name="Rosen B."/>
            <person name="Silverstein K.A."/>
            <person name="Tang H."/>
            <person name="Rombauts S."/>
            <person name="Zhao P.X."/>
            <person name="Zhou P."/>
            <person name="Barbe V."/>
            <person name="Bardou P."/>
            <person name="Bechner M."/>
            <person name="Bellec A."/>
            <person name="Berger A."/>
            <person name="Berges H."/>
            <person name="Bidwell S."/>
            <person name="Bisseling T."/>
            <person name="Choisne N."/>
            <person name="Couloux A."/>
            <person name="Denny R."/>
            <person name="Deshpande S."/>
            <person name="Dai X."/>
            <person name="Doyle J.J."/>
            <person name="Dudez A.M."/>
            <person name="Farmer A.D."/>
            <person name="Fouteau S."/>
            <person name="Franken C."/>
            <person name="Gibelin C."/>
            <person name="Gish J."/>
            <person name="Goldstein S."/>
            <person name="Gonzalez A.J."/>
            <person name="Green P.J."/>
            <person name="Hallab A."/>
            <person name="Hartog M."/>
            <person name="Hua A."/>
            <person name="Humphray S.J."/>
            <person name="Jeong D.H."/>
            <person name="Jing Y."/>
            <person name="Jocker A."/>
            <person name="Kenton S.M."/>
            <person name="Kim D.J."/>
            <person name="Klee K."/>
            <person name="Lai H."/>
            <person name="Lang C."/>
            <person name="Lin S."/>
            <person name="Macmil S.L."/>
            <person name="Magdelenat G."/>
            <person name="Matthews L."/>
            <person name="McCorrison J."/>
            <person name="Monaghan E.L."/>
            <person name="Mun J.H."/>
            <person name="Najar F.Z."/>
            <person name="Nicholson C."/>
            <person name="Noirot C."/>
            <person name="O'Bleness M."/>
            <person name="Paule C.R."/>
            <person name="Poulain J."/>
            <person name="Prion F."/>
            <person name="Qin B."/>
            <person name="Qu C."/>
            <person name="Retzel E.F."/>
            <person name="Riddle C."/>
            <person name="Sallet E."/>
            <person name="Samain S."/>
            <person name="Samson N."/>
            <person name="Sanders I."/>
            <person name="Saurat O."/>
            <person name="Scarpelli C."/>
            <person name="Schiex T."/>
            <person name="Segurens B."/>
            <person name="Severin A.J."/>
            <person name="Sherrier D.J."/>
            <person name="Shi R."/>
            <person name="Sims S."/>
            <person name="Singer S.R."/>
            <person name="Sinharoy S."/>
            <person name="Sterck L."/>
            <person name="Viollet A."/>
            <person name="Wang B.B."/>
            <person name="Wang K."/>
            <person name="Wang M."/>
            <person name="Wang X."/>
            <person name="Warfsmann J."/>
            <person name="Weissenbach J."/>
            <person name="White D.D."/>
            <person name="White J.D."/>
            <person name="Wiley G.B."/>
            <person name="Wincker P."/>
            <person name="Xing Y."/>
            <person name="Yang L."/>
            <person name="Yao Z."/>
            <person name="Ying F."/>
            <person name="Zhai J."/>
            <person name="Zhou L."/>
            <person name="Zuber A."/>
            <person name="Denarie J."/>
            <person name="Dixon R.A."/>
            <person name="May G.D."/>
            <person name="Schwartz D.C."/>
            <person name="Rogers J."/>
            <person name="Quetier F."/>
            <person name="Town C.D."/>
            <person name="Roe B.A."/>
        </authorList>
    </citation>
    <scope>NUCLEOTIDE SEQUENCE [LARGE SCALE GENOMIC DNA]</scope>
    <source>
        <strain evidence="1">A17</strain>
        <strain evidence="2 3">cv. Jemalong A17</strain>
    </source>
</reference>